<evidence type="ECO:0000313" key="1">
    <source>
        <dbReference type="EMBL" id="OBS08967.1"/>
    </source>
</evidence>
<dbReference type="Proteomes" id="UP000029273">
    <property type="component" value="Unassembled WGS sequence"/>
</dbReference>
<sequence length="285" mass="31698">MNQELRDATNFIYRHFTHRFTENATYPNNVKLCADVTCSNCGDTNVSGVFDGRVAMNTGAFCMPCWSLMQGNADYFPGKAKDKTLTGKIKTPWIVDESGMRVFASAETVNDKRGVDTPGLVYEVHSQRAFLLDLVHGRWRPPFVAGVFSAPNKRSVIAALRVTRSLEHIVFCDAGAGGFLFYNAPRVIAAIEHLAAIANDDLVKDEAYQGWRLGDDLTGARHLSLMERRKLSRHRIEIGLMPRPGTKGVDLFDLTLAERRLVSGAILDLIGDRKGKKKKQRKEAA</sequence>
<dbReference type="EMBL" id="JQSG02000004">
    <property type="protein sequence ID" value="OBS08967.1"/>
    <property type="molecule type" value="Genomic_DNA"/>
</dbReference>
<accession>A0A1A6C321</accession>
<organism evidence="1 2">
    <name type="scientific">Acidihalobacter prosperus</name>
    <dbReference type="NCBI Taxonomy" id="160660"/>
    <lineage>
        <taxon>Bacteria</taxon>
        <taxon>Pseudomonadati</taxon>
        <taxon>Pseudomonadota</taxon>
        <taxon>Gammaproteobacteria</taxon>
        <taxon>Chromatiales</taxon>
        <taxon>Ectothiorhodospiraceae</taxon>
        <taxon>Acidihalobacter</taxon>
    </lineage>
</organism>
<reference evidence="1 2" key="1">
    <citation type="journal article" date="2014" name="Genome Announc.">
        <title>Draft Genome Sequence of the Iron-Oxidizing, Acidophilic, and Halotolerant 'Thiobacillus prosperus' Type Strain DSM 5130.</title>
        <authorList>
            <person name="Ossandon F.J."/>
            <person name="Cardenas J.P."/>
            <person name="Corbett M."/>
            <person name="Quatrini R."/>
            <person name="Holmes D.S."/>
            <person name="Watkin E."/>
        </authorList>
    </citation>
    <scope>NUCLEOTIDE SEQUENCE [LARGE SCALE GENOMIC DNA]</scope>
    <source>
        <strain evidence="1 2">DSM 5130</strain>
    </source>
</reference>
<name>A0A1A6C321_9GAMM</name>
<dbReference type="OrthoDB" id="526867at2"/>
<comment type="caution">
    <text evidence="1">The sequence shown here is derived from an EMBL/GenBank/DDBJ whole genome shotgun (WGS) entry which is preliminary data.</text>
</comment>
<proteinExistence type="predicted"/>
<gene>
    <name evidence="1" type="ORF">Thpro_022084</name>
</gene>
<evidence type="ECO:0000313" key="2">
    <source>
        <dbReference type="Proteomes" id="UP000029273"/>
    </source>
</evidence>
<protein>
    <submittedName>
        <fullName evidence="1">Uncharacterized protein</fullName>
    </submittedName>
</protein>
<dbReference type="AlphaFoldDB" id="A0A1A6C321"/>
<keyword evidence="2" id="KW-1185">Reference proteome</keyword>
<dbReference type="RefSeq" id="WP_038094122.1">
    <property type="nucleotide sequence ID" value="NZ_JQSG02000004.1"/>
</dbReference>